<keyword evidence="1" id="KW-0812">Transmembrane</keyword>
<feature type="transmembrane region" description="Helical" evidence="1">
    <location>
        <begin position="75"/>
        <end position="92"/>
    </location>
</feature>
<dbReference type="AlphaFoldDB" id="A0A1V0N318"/>
<dbReference type="GeneID" id="31676083"/>
<keyword evidence="5" id="KW-1185">Reference proteome</keyword>
<keyword evidence="1" id="KW-1133">Transmembrane helix</keyword>
<name>A0A1V0N318_9ARCH</name>
<evidence type="ECO:0000313" key="6">
    <source>
        <dbReference type="Proteomes" id="UP000546917"/>
    </source>
</evidence>
<feature type="transmembrane region" description="Helical" evidence="1">
    <location>
        <begin position="193"/>
        <end position="213"/>
    </location>
</feature>
<protein>
    <submittedName>
        <fullName evidence="3">Hydrogenase 4 subunit B</fullName>
    </submittedName>
</protein>
<evidence type="ECO:0000256" key="1">
    <source>
        <dbReference type="SAM" id="Phobius"/>
    </source>
</evidence>
<dbReference type="RefSeq" id="WP_081141699.1">
    <property type="nucleotide sequence ID" value="NZ_CP015363.1"/>
</dbReference>
<dbReference type="OrthoDB" id="371891at2157"/>
<evidence type="ECO:0000313" key="4">
    <source>
        <dbReference type="EMBL" id="NOL60261.1"/>
    </source>
</evidence>
<dbReference type="GO" id="GO:0008137">
    <property type="term" value="F:NADH dehydrogenase (ubiquinone) activity"/>
    <property type="evidence" value="ECO:0007669"/>
    <property type="project" value="InterPro"/>
</dbReference>
<dbReference type="NCBIfam" id="NF005046">
    <property type="entry name" value="PRK06459.1"/>
    <property type="match status" value="1"/>
</dbReference>
<feature type="domain" description="NADH:quinone oxidoreductase/Mrp antiporter transmembrane" evidence="2">
    <location>
        <begin position="93"/>
        <end position="356"/>
    </location>
</feature>
<sequence length="581" mass="64501">MILYYLPLILVFLSVLISIKYRTAGYLLTAIASAMFFLFTFRIYDYITYFYLIAAIVWIIASVFSISYSKKYGRWLAPLFILTIAGMMLILYSPNYLLFITGWEIMSIPAYVTVAVNKKNDMEAYIFMFFSEISTVLIITAAVISYVYTGTLDFSKLTNDTVLLIFAIGAMSKMGLTPFMISEWLPIAHGSAPANTSAIFSATMTLMGVYGIVKIALLSVVSIDIGIIFIIIGVISVLFGALYAYISENMKSLGGFSTIENNGALMATIGLFVAVDNSVLREFILISIAIFAMAHSIAKTGLFITVGHTGVEYFSAVNGEKSTINQIGKFFALSSLSGLFPSLGGLGTWMILESFFMGAYLYGPLGITSIIAGSLIAMGEGFATAAMLKVFYFTDNHKKTSGKNLENYTILATGLILVFLFAVSFLLIGNEYISGIPSVLVFKGLMIESRFGPADFGLITPLYIFIFLLLFSLIVYLVFGKPRVRVAKRWNGGIEHNEYFNSFNYSNNIRLILKRVLRTSYTSEDGVETVDIFWLVMINIAKSYRKFARLVAYKIMNSSISYYIIYMIIAFILVIIIASFS</sequence>
<dbReference type="GO" id="GO:0042773">
    <property type="term" value="P:ATP synthesis coupled electron transport"/>
    <property type="evidence" value="ECO:0007669"/>
    <property type="project" value="InterPro"/>
</dbReference>
<dbReference type="Pfam" id="PF00361">
    <property type="entry name" value="Proton_antipo_M"/>
    <property type="match status" value="1"/>
</dbReference>
<feature type="transmembrane region" description="Helical" evidence="1">
    <location>
        <begin position="279"/>
        <end position="298"/>
    </location>
</feature>
<keyword evidence="1" id="KW-0472">Membrane</keyword>
<feature type="transmembrane region" description="Helical" evidence="1">
    <location>
        <begin position="6"/>
        <end position="21"/>
    </location>
</feature>
<dbReference type="InterPro" id="IPR001750">
    <property type="entry name" value="ND/Mrp_TM"/>
</dbReference>
<dbReference type="InterPro" id="IPR050616">
    <property type="entry name" value="CPA3_Na-H_Antiporter_A"/>
</dbReference>
<accession>A0A1V0N318</accession>
<dbReference type="EMBL" id="JABGBP010000178">
    <property type="protein sequence ID" value="NOL60261.1"/>
    <property type="molecule type" value="Genomic_DNA"/>
</dbReference>
<reference evidence="3 5" key="1">
    <citation type="submission" date="2011-10" db="EMBL/GenBank/DDBJ databases">
        <title>Metabolic and evolutionary patterns in the extreme acidophile Ferroplasma acidiphilum.</title>
        <authorList>
            <person name="Golyshina O.V."/>
            <person name="Kozyavkin S.A."/>
            <person name="Tatusov R.L."/>
            <person name="Slesarev A.I."/>
            <person name="Golyshin P.N."/>
        </authorList>
    </citation>
    <scope>NUCLEOTIDE SEQUENCE [LARGE SCALE GENOMIC DNA]</scope>
    <source>
        <strain evidence="3">Berkeley</strain>
        <strain evidence="5">Y</strain>
    </source>
</reference>
<evidence type="ECO:0000313" key="5">
    <source>
        <dbReference type="Proteomes" id="UP000192050"/>
    </source>
</evidence>
<proteinExistence type="predicted"/>
<feature type="transmembrane region" description="Helical" evidence="1">
    <location>
        <begin position="456"/>
        <end position="479"/>
    </location>
</feature>
<evidence type="ECO:0000259" key="2">
    <source>
        <dbReference type="Pfam" id="PF00361"/>
    </source>
</evidence>
<dbReference type="Proteomes" id="UP000192050">
    <property type="component" value="Chromosome"/>
</dbReference>
<dbReference type="PRINTS" id="PR01437">
    <property type="entry name" value="NUOXDRDTASE4"/>
</dbReference>
<dbReference type="STRING" id="74969.FAD_0579"/>
<feature type="transmembrane region" description="Helical" evidence="1">
    <location>
        <begin position="330"/>
        <end position="352"/>
    </location>
</feature>
<evidence type="ECO:0000313" key="3">
    <source>
        <dbReference type="EMBL" id="ARD84491.1"/>
    </source>
</evidence>
<feature type="transmembrane region" description="Helical" evidence="1">
    <location>
        <begin position="253"/>
        <end position="273"/>
    </location>
</feature>
<reference evidence="4 6" key="2">
    <citation type="submission" date="2020-05" db="EMBL/GenBank/DDBJ databases">
        <authorList>
            <person name="Zhang R."/>
        </authorList>
    </citation>
    <scope>NUCLEOTIDE SEQUENCE [LARGE SCALE GENOMIC DNA]</scope>
    <source>
        <strain evidence="4 6">DSM 28986</strain>
    </source>
</reference>
<dbReference type="InterPro" id="IPR003918">
    <property type="entry name" value="NADH_UbQ_OxRdtase"/>
</dbReference>
<dbReference type="PANTHER" id="PTHR43373:SF1">
    <property type="entry name" value="NA(+)_H(+) ANTIPORTER SUBUNIT A"/>
    <property type="match status" value="1"/>
</dbReference>
<gene>
    <name evidence="3" type="ORF">FAD_0579</name>
    <name evidence="4" type="ORF">HLB00_05355</name>
</gene>
<feature type="transmembrane region" description="Helical" evidence="1">
    <location>
        <begin position="225"/>
        <end position="246"/>
    </location>
</feature>
<feature type="transmembrane region" description="Helical" evidence="1">
    <location>
        <begin position="124"/>
        <end position="149"/>
    </location>
</feature>
<feature type="transmembrane region" description="Helical" evidence="1">
    <location>
        <begin position="408"/>
        <end position="428"/>
    </location>
</feature>
<dbReference type="EMBL" id="CP015363">
    <property type="protein sequence ID" value="ARD84491.1"/>
    <property type="molecule type" value="Genomic_DNA"/>
</dbReference>
<feature type="transmembrane region" description="Helical" evidence="1">
    <location>
        <begin position="26"/>
        <end position="44"/>
    </location>
</feature>
<dbReference type="Proteomes" id="UP000546917">
    <property type="component" value="Unassembled WGS sequence"/>
</dbReference>
<feature type="transmembrane region" description="Helical" evidence="1">
    <location>
        <begin position="364"/>
        <end position="388"/>
    </location>
</feature>
<dbReference type="KEGG" id="fai:FAD_0579"/>
<organism evidence="3 5">
    <name type="scientific">Ferroplasma acidiphilum</name>
    <dbReference type="NCBI Taxonomy" id="74969"/>
    <lineage>
        <taxon>Archaea</taxon>
        <taxon>Methanobacteriati</taxon>
        <taxon>Thermoplasmatota</taxon>
        <taxon>Thermoplasmata</taxon>
        <taxon>Thermoplasmatales</taxon>
        <taxon>Ferroplasmaceae</taxon>
        <taxon>Ferroplasma</taxon>
    </lineage>
</organism>
<feature type="transmembrane region" description="Helical" evidence="1">
    <location>
        <begin position="161"/>
        <end position="181"/>
    </location>
</feature>
<feature type="transmembrane region" description="Helical" evidence="1">
    <location>
        <begin position="50"/>
        <end position="68"/>
    </location>
</feature>
<dbReference type="PANTHER" id="PTHR43373">
    <property type="entry name" value="NA(+)/H(+) ANTIPORTER SUBUNIT"/>
    <property type="match status" value="1"/>
</dbReference>
<feature type="transmembrane region" description="Helical" evidence="1">
    <location>
        <begin position="560"/>
        <end position="580"/>
    </location>
</feature>